<proteinExistence type="predicted"/>
<evidence type="ECO:0000313" key="2">
    <source>
        <dbReference type="EMBL" id="KAF9618816.1"/>
    </source>
</evidence>
<evidence type="ECO:0000313" key="3">
    <source>
        <dbReference type="Proteomes" id="UP000631114"/>
    </source>
</evidence>
<dbReference type="GO" id="GO:0046854">
    <property type="term" value="P:phosphatidylinositol phosphate biosynthetic process"/>
    <property type="evidence" value="ECO:0007669"/>
    <property type="project" value="TreeGrafter"/>
</dbReference>
<dbReference type="Pfam" id="PF01504">
    <property type="entry name" value="PIP5K"/>
    <property type="match status" value="1"/>
</dbReference>
<gene>
    <name evidence="2" type="ORF">IFM89_002684</name>
</gene>
<dbReference type="SUPFAM" id="SSF56104">
    <property type="entry name" value="SAICAR synthase-like"/>
    <property type="match status" value="1"/>
</dbReference>
<name>A0A835IJA5_9MAGN</name>
<dbReference type="InterPro" id="IPR038538">
    <property type="entry name" value="MTERF_sf"/>
</dbReference>
<dbReference type="GO" id="GO:0000285">
    <property type="term" value="F:1-phosphatidylinositol-3-phosphate 5-kinase activity"/>
    <property type="evidence" value="ECO:0007669"/>
    <property type="project" value="TreeGrafter"/>
</dbReference>
<organism evidence="2 3">
    <name type="scientific">Coptis chinensis</name>
    <dbReference type="NCBI Taxonomy" id="261450"/>
    <lineage>
        <taxon>Eukaryota</taxon>
        <taxon>Viridiplantae</taxon>
        <taxon>Streptophyta</taxon>
        <taxon>Embryophyta</taxon>
        <taxon>Tracheophyta</taxon>
        <taxon>Spermatophyta</taxon>
        <taxon>Magnoliopsida</taxon>
        <taxon>Ranunculales</taxon>
        <taxon>Ranunculaceae</taxon>
        <taxon>Coptidoideae</taxon>
        <taxon>Coptis</taxon>
    </lineage>
</organism>
<sequence length="366" mass="41898">MLFNLRAEMELKEKANREAIETRMRMAAMLQAEQARAEMLAHPIRGNDFGYQADVGSFGHNLGGPEQVVHMDEMVHGLVNTHREEEEPTEDFLNDENEPENGETMIQDVWQGAGHFDLNSSLGFSHAESLSMFKRQPCIFVLSKENMQSRVEFFTVNKILNCSVTSALTLNEEKFIEKYVTKYQVTVPEMVQIGLAAFERRRWVLQDVETWLHEKDTSTEDLLEKDARKEKRNFKRGMENVSSLDCDISVASSYWSSNGFLDSEGINSGESVSSEESYTSFSSVVHLKDPHPEIHLGVQKSPQKGKYSVIRWKNWDAKGGKSGSLFVKTLDDRFVIKQIQKKEYDSFVKFAHEYFKYTNQSLNSGS</sequence>
<dbReference type="Gene3D" id="1.25.70.10">
    <property type="entry name" value="Transcription termination factor 3, mitochondrial"/>
    <property type="match status" value="1"/>
</dbReference>
<protein>
    <recommendedName>
        <fullName evidence="1">PIPK domain-containing protein</fullName>
    </recommendedName>
</protein>
<dbReference type="GO" id="GO:0010008">
    <property type="term" value="C:endosome membrane"/>
    <property type="evidence" value="ECO:0007669"/>
    <property type="project" value="TreeGrafter"/>
</dbReference>
<dbReference type="Proteomes" id="UP000631114">
    <property type="component" value="Unassembled WGS sequence"/>
</dbReference>
<accession>A0A835IJA5</accession>
<dbReference type="PANTHER" id="PTHR45748:SF4">
    <property type="entry name" value="1-PHOSPHATIDYLINOSITOL-3-PHOSPHATE 5-KINASE FAB1D-RELATED"/>
    <property type="match status" value="1"/>
</dbReference>
<comment type="caution">
    <text evidence="2">The sequence shown here is derived from an EMBL/GenBank/DDBJ whole genome shotgun (WGS) entry which is preliminary data.</text>
</comment>
<keyword evidence="3" id="KW-1185">Reference proteome</keyword>
<dbReference type="OrthoDB" id="1745622at2759"/>
<evidence type="ECO:0000259" key="1">
    <source>
        <dbReference type="Pfam" id="PF01504"/>
    </source>
</evidence>
<dbReference type="PANTHER" id="PTHR45748">
    <property type="entry name" value="1-PHOSPHATIDYLINOSITOL 3-PHOSPHATE 5-KINASE-RELATED"/>
    <property type="match status" value="1"/>
</dbReference>
<dbReference type="InterPro" id="IPR027484">
    <property type="entry name" value="PInositol-4-P-5-kinase_N"/>
</dbReference>
<dbReference type="EMBL" id="JADFTS010000002">
    <property type="protein sequence ID" value="KAF9618816.1"/>
    <property type="molecule type" value="Genomic_DNA"/>
</dbReference>
<dbReference type="InterPro" id="IPR002498">
    <property type="entry name" value="PInositol-4-P-4/5-kinase_core"/>
</dbReference>
<dbReference type="AlphaFoldDB" id="A0A835IJA5"/>
<reference evidence="2 3" key="1">
    <citation type="submission" date="2020-10" db="EMBL/GenBank/DDBJ databases">
        <title>The Coptis chinensis genome and diversification of protoberbering-type alkaloids.</title>
        <authorList>
            <person name="Wang B."/>
            <person name="Shu S."/>
            <person name="Song C."/>
            <person name="Liu Y."/>
        </authorList>
    </citation>
    <scope>NUCLEOTIDE SEQUENCE [LARGE SCALE GENOMIC DNA]</scope>
    <source>
        <strain evidence="2">HL-2020</strain>
        <tissue evidence="2">Leaf</tissue>
    </source>
</reference>
<dbReference type="Gene3D" id="3.30.800.10">
    <property type="entry name" value="Phosphatidylinositol Phosphate Kinase II Beta"/>
    <property type="match status" value="1"/>
</dbReference>
<feature type="domain" description="PIPK" evidence="1">
    <location>
        <begin position="318"/>
        <end position="363"/>
    </location>
</feature>